<reference evidence="1" key="1">
    <citation type="journal article" date="2022" name="bioRxiv">
        <title>Sequencing and chromosome-scale assembly of the giantPleurodeles waltlgenome.</title>
        <authorList>
            <person name="Brown T."/>
            <person name="Elewa A."/>
            <person name="Iarovenko S."/>
            <person name="Subramanian E."/>
            <person name="Araus A.J."/>
            <person name="Petzold A."/>
            <person name="Susuki M."/>
            <person name="Suzuki K.-i.T."/>
            <person name="Hayashi T."/>
            <person name="Toyoda A."/>
            <person name="Oliveira C."/>
            <person name="Osipova E."/>
            <person name="Leigh N.D."/>
            <person name="Simon A."/>
            <person name="Yun M.H."/>
        </authorList>
    </citation>
    <scope>NUCLEOTIDE SEQUENCE</scope>
    <source>
        <strain evidence="1">20211129_DDA</strain>
        <tissue evidence="1">Liver</tissue>
    </source>
</reference>
<dbReference type="Proteomes" id="UP001066276">
    <property type="component" value="Chromosome 6"/>
</dbReference>
<gene>
    <name evidence="1" type="ORF">NDU88_011130</name>
</gene>
<accession>A0AAV7R0J4</accession>
<evidence type="ECO:0000313" key="2">
    <source>
        <dbReference type="Proteomes" id="UP001066276"/>
    </source>
</evidence>
<evidence type="ECO:0000313" key="1">
    <source>
        <dbReference type="EMBL" id="KAJ1144836.1"/>
    </source>
</evidence>
<sequence length="66" mass="7262">MIHPNPILRKRGRGELPLAYSRRKEAGRNLGSAQCACARMGNERGLRPLNERALVFTACSRSTPVG</sequence>
<keyword evidence="2" id="KW-1185">Reference proteome</keyword>
<protein>
    <submittedName>
        <fullName evidence="1">Uncharacterized protein</fullName>
    </submittedName>
</protein>
<proteinExistence type="predicted"/>
<organism evidence="1 2">
    <name type="scientific">Pleurodeles waltl</name>
    <name type="common">Iberian ribbed newt</name>
    <dbReference type="NCBI Taxonomy" id="8319"/>
    <lineage>
        <taxon>Eukaryota</taxon>
        <taxon>Metazoa</taxon>
        <taxon>Chordata</taxon>
        <taxon>Craniata</taxon>
        <taxon>Vertebrata</taxon>
        <taxon>Euteleostomi</taxon>
        <taxon>Amphibia</taxon>
        <taxon>Batrachia</taxon>
        <taxon>Caudata</taxon>
        <taxon>Salamandroidea</taxon>
        <taxon>Salamandridae</taxon>
        <taxon>Pleurodelinae</taxon>
        <taxon>Pleurodeles</taxon>
    </lineage>
</organism>
<name>A0AAV7R0J4_PLEWA</name>
<dbReference type="AlphaFoldDB" id="A0AAV7R0J4"/>
<comment type="caution">
    <text evidence="1">The sequence shown here is derived from an EMBL/GenBank/DDBJ whole genome shotgun (WGS) entry which is preliminary data.</text>
</comment>
<dbReference type="EMBL" id="JANPWB010000010">
    <property type="protein sequence ID" value="KAJ1144836.1"/>
    <property type="molecule type" value="Genomic_DNA"/>
</dbReference>